<keyword evidence="3 7" id="KW-0347">Helicase</keyword>
<dbReference type="EMBL" id="BSDR01000001">
    <property type="protein sequence ID" value="GLI32930.1"/>
    <property type="molecule type" value="Genomic_DNA"/>
</dbReference>
<dbReference type="GO" id="GO:0004386">
    <property type="term" value="F:helicase activity"/>
    <property type="evidence" value="ECO:0007669"/>
    <property type="project" value="UniProtKB-UniRule"/>
</dbReference>
<keyword evidence="5 7" id="KW-0805">Transcription regulation</keyword>
<comment type="subunit">
    <text evidence="7">Homohexamer. The homohexamer assembles into an open ring structure.</text>
</comment>
<dbReference type="InterPro" id="IPR004665">
    <property type="entry name" value="Term_rho"/>
</dbReference>
<dbReference type="SMART" id="SM00382">
    <property type="entry name" value="AAA"/>
    <property type="match status" value="1"/>
</dbReference>
<keyword evidence="7" id="KW-0067">ATP-binding</keyword>
<dbReference type="GO" id="GO:0016787">
    <property type="term" value="F:hydrolase activity"/>
    <property type="evidence" value="ECO:0007669"/>
    <property type="project" value="UniProtKB-KW"/>
</dbReference>
<keyword evidence="2 7" id="KW-0378">Hydrolase</keyword>
<evidence type="ECO:0000313" key="11">
    <source>
        <dbReference type="Proteomes" id="UP001144372"/>
    </source>
</evidence>
<feature type="binding site" evidence="7">
    <location>
        <begin position="82"/>
        <end position="87"/>
    </location>
    <ligand>
        <name>ATP</name>
        <dbReference type="ChEBI" id="CHEBI:30616"/>
    </ligand>
</feature>
<sequence length="334" mass="36560">MSSKLIREYGLVDGALVEGTAQSGKKGYQLATVASVCGLSPEQFRIRTPFDRLVPIDPRERIRLGDGGNISMRAIELIAPVGKGTRGLIVAPPKTGKTRLLEEIANAIHTADPGTRIIVLLIDERPEEVTHFRRSVPAEVLASSNDQHIQSHVNLAEMTLAHIRCELECGRDIVVLLDSITRLGRAFNLHGAGSGRTLSGGLDAKALEIPRRFFGLARNIENGGSVTVIATALIETGSRMDDYIFQEFKGTGNSEIILDRSLAEARIFPAINLLTSGTRKEELLYSSNEIAWLAALRRRLADIGPKEAMLELLRLLERTPTNDQLFQAGRPIEV</sequence>
<keyword evidence="4 7" id="KW-0694">RNA-binding</keyword>
<evidence type="ECO:0000256" key="5">
    <source>
        <dbReference type="ARBA" id="ARBA00023015"/>
    </source>
</evidence>
<comment type="similarity">
    <text evidence="7 8">Belongs to the Rho family.</text>
</comment>
<keyword evidence="11" id="KW-1185">Reference proteome</keyword>
<reference evidence="10" key="1">
    <citation type="submission" date="2022-12" db="EMBL/GenBank/DDBJ databases">
        <title>Reference genome sequencing for broad-spectrum identification of bacterial and archaeal isolates by mass spectrometry.</title>
        <authorList>
            <person name="Sekiguchi Y."/>
            <person name="Tourlousse D.M."/>
        </authorList>
    </citation>
    <scope>NUCLEOTIDE SEQUENCE</scope>
    <source>
        <strain evidence="10">ASRB1</strain>
    </source>
</reference>
<evidence type="ECO:0000256" key="7">
    <source>
        <dbReference type="HAMAP-Rule" id="MF_01884"/>
    </source>
</evidence>
<dbReference type="NCBIfam" id="NF006886">
    <property type="entry name" value="PRK09376.1"/>
    <property type="match status" value="1"/>
</dbReference>
<keyword evidence="1 7" id="KW-0806">Transcription termination</keyword>
<dbReference type="InterPro" id="IPR027417">
    <property type="entry name" value="P-loop_NTPase"/>
</dbReference>
<evidence type="ECO:0000256" key="4">
    <source>
        <dbReference type="ARBA" id="ARBA00022884"/>
    </source>
</evidence>
<organism evidence="10 11">
    <name type="scientific">Desulforhabdus amnigena</name>
    <dbReference type="NCBI Taxonomy" id="40218"/>
    <lineage>
        <taxon>Bacteria</taxon>
        <taxon>Pseudomonadati</taxon>
        <taxon>Thermodesulfobacteriota</taxon>
        <taxon>Syntrophobacteria</taxon>
        <taxon>Syntrophobacterales</taxon>
        <taxon>Syntrophobacteraceae</taxon>
        <taxon>Desulforhabdus</taxon>
    </lineage>
</organism>
<keyword evidence="6 7" id="KW-0804">Transcription</keyword>
<feature type="domain" description="Rho RNA-BD" evidence="9">
    <location>
        <begin position="1"/>
        <end position="40"/>
    </location>
</feature>
<comment type="caution">
    <text evidence="10">The sequence shown here is derived from an EMBL/GenBank/DDBJ whole genome shotgun (WGS) entry which is preliminary data.</text>
</comment>
<evidence type="ECO:0000259" key="9">
    <source>
        <dbReference type="PROSITE" id="PS51856"/>
    </source>
</evidence>
<dbReference type="GO" id="GO:0003723">
    <property type="term" value="F:RNA binding"/>
    <property type="evidence" value="ECO:0007669"/>
    <property type="project" value="UniProtKB-UniRule"/>
</dbReference>
<feature type="binding site" evidence="7">
    <location>
        <position position="125"/>
    </location>
    <ligand>
        <name>ATP</name>
        <dbReference type="ChEBI" id="CHEBI:30616"/>
    </ligand>
</feature>
<comment type="function">
    <text evidence="7">Facilitates transcription termination by a mechanism that involves Rho binding to the nascent RNA, activation of Rho's RNA-dependent ATPase activity, and release of the mRNA from the DNA template.</text>
</comment>
<gene>
    <name evidence="7 10" type="primary">rho</name>
    <name evidence="10" type="ORF">DAMNIGENAA_03630</name>
</gene>
<protein>
    <recommendedName>
        <fullName evidence="7">Transcription termination factor Rho</fullName>
        <ecNumber evidence="7">3.6.4.-</ecNumber>
    </recommendedName>
    <alternativeName>
        <fullName evidence="7">ATP-dependent helicase Rho</fullName>
    </alternativeName>
</protein>
<evidence type="ECO:0000256" key="8">
    <source>
        <dbReference type="PROSITE-ProRule" id="PRU01203"/>
    </source>
</evidence>
<evidence type="ECO:0000256" key="6">
    <source>
        <dbReference type="ARBA" id="ARBA00023163"/>
    </source>
</evidence>
<dbReference type="PROSITE" id="PS51856">
    <property type="entry name" value="RHO_RNA_BD"/>
    <property type="match status" value="1"/>
</dbReference>
<evidence type="ECO:0000256" key="3">
    <source>
        <dbReference type="ARBA" id="ARBA00022806"/>
    </source>
</evidence>
<dbReference type="PANTHER" id="PTHR46425">
    <property type="entry name" value="TRANSCRIPTION TERMINATION FACTOR RHO"/>
    <property type="match status" value="1"/>
</dbReference>
<evidence type="ECO:0000256" key="2">
    <source>
        <dbReference type="ARBA" id="ARBA00022801"/>
    </source>
</evidence>
<dbReference type="GO" id="GO:0008186">
    <property type="term" value="F:ATP-dependent activity, acting on RNA"/>
    <property type="evidence" value="ECO:0007669"/>
    <property type="project" value="InterPro"/>
</dbReference>
<dbReference type="HAMAP" id="MF_01884">
    <property type="entry name" value="Rho"/>
    <property type="match status" value="1"/>
</dbReference>
<dbReference type="InterPro" id="IPR003593">
    <property type="entry name" value="AAA+_ATPase"/>
</dbReference>
<dbReference type="GO" id="GO:0006353">
    <property type="term" value="P:DNA-templated transcription termination"/>
    <property type="evidence" value="ECO:0007669"/>
    <property type="project" value="UniProtKB-UniRule"/>
</dbReference>
<dbReference type="EC" id="3.6.4.-" evidence="7"/>
<dbReference type="GO" id="GO:0005524">
    <property type="term" value="F:ATP binding"/>
    <property type="evidence" value="ECO:0007669"/>
    <property type="project" value="UniProtKB-UniRule"/>
</dbReference>
<dbReference type="InterPro" id="IPR000194">
    <property type="entry name" value="ATPase_F1/V1/A1_a/bsu_nucl-bd"/>
</dbReference>
<dbReference type="Pfam" id="PF00006">
    <property type="entry name" value="ATP-synt_ab"/>
    <property type="match status" value="1"/>
</dbReference>
<dbReference type="PANTHER" id="PTHR46425:SF1">
    <property type="entry name" value="TRANSCRIPTION TERMINATION FACTOR RHO"/>
    <property type="match status" value="1"/>
</dbReference>
<dbReference type="AlphaFoldDB" id="A0A9W6FT42"/>
<evidence type="ECO:0000313" key="10">
    <source>
        <dbReference type="EMBL" id="GLI32930.1"/>
    </source>
</evidence>
<feature type="binding site" evidence="7">
    <location>
        <begin position="94"/>
        <end position="99"/>
    </location>
    <ligand>
        <name>ATP</name>
        <dbReference type="ChEBI" id="CHEBI:30616"/>
    </ligand>
</feature>
<evidence type="ECO:0000256" key="1">
    <source>
        <dbReference type="ARBA" id="ARBA00022472"/>
    </source>
</evidence>
<dbReference type="Proteomes" id="UP001144372">
    <property type="component" value="Unassembled WGS sequence"/>
</dbReference>
<keyword evidence="7" id="KW-0547">Nucleotide-binding</keyword>
<accession>A0A9W6FT42</accession>
<dbReference type="Gene3D" id="3.40.50.300">
    <property type="entry name" value="P-loop containing nucleotide triphosphate hydrolases"/>
    <property type="match status" value="1"/>
</dbReference>
<comment type="caution">
    <text evidence="7">Lacks conserved residue(s) required for the propagation of feature annotation.</text>
</comment>
<name>A0A9W6FT42_9BACT</name>
<proteinExistence type="inferred from homology"/>
<dbReference type="SUPFAM" id="SSF52540">
    <property type="entry name" value="P-loop containing nucleoside triphosphate hydrolases"/>
    <property type="match status" value="1"/>
</dbReference>
<dbReference type="InterPro" id="IPR011113">
    <property type="entry name" value="Rho_RNA-bd"/>
</dbReference>